<dbReference type="AlphaFoldDB" id="K9DLN7"/>
<dbReference type="HOGENOM" id="CLU_2072143_0_0_9"/>
<dbReference type="Proteomes" id="UP000009891">
    <property type="component" value="Unassembled WGS sequence"/>
</dbReference>
<reference evidence="2 3" key="1">
    <citation type="submission" date="2012-09" db="EMBL/GenBank/DDBJ databases">
        <title>The Genome Sequence of Veillonella ratti ACS-216-V-COL6B.</title>
        <authorList>
            <consortium name="The Broad Institute Genome Sequencing Platform"/>
            <person name="Earl A."/>
            <person name="Ward D."/>
            <person name="Feldgarden M."/>
            <person name="Gevers D."/>
            <person name="Saerens B."/>
            <person name="Vaneechoutte M."/>
            <person name="Walker B."/>
            <person name="Young S.K."/>
            <person name="Zeng Q."/>
            <person name="Gargeya S."/>
            <person name="Fitzgerald M."/>
            <person name="Haas B."/>
            <person name="Abouelleil A."/>
            <person name="Alvarado L."/>
            <person name="Arachchi H.M."/>
            <person name="Berlin A."/>
            <person name="Chapman S.B."/>
            <person name="Goldberg J."/>
            <person name="Griggs A."/>
            <person name="Gujja S."/>
            <person name="Hansen M."/>
            <person name="Howarth C."/>
            <person name="Imamovic A."/>
            <person name="Larimer J."/>
            <person name="McCowen C."/>
            <person name="Montmayeur A."/>
            <person name="Murphy C."/>
            <person name="Neiman D."/>
            <person name="Pearson M."/>
            <person name="Priest M."/>
            <person name="Roberts A."/>
            <person name="Saif S."/>
            <person name="Shea T."/>
            <person name="Sisk P."/>
            <person name="Sykes S."/>
            <person name="Wortman J."/>
            <person name="Nusbaum C."/>
            <person name="Birren B."/>
        </authorList>
    </citation>
    <scope>NUCLEOTIDE SEQUENCE [LARGE SCALE GENOMIC DNA]</scope>
    <source>
        <strain evidence="2 3">ACS-216-V-Col6b</strain>
    </source>
</reference>
<evidence type="ECO:0008006" key="4">
    <source>
        <dbReference type="Google" id="ProtNLM"/>
    </source>
</evidence>
<evidence type="ECO:0000313" key="2">
    <source>
        <dbReference type="EMBL" id="EKU78285.1"/>
    </source>
</evidence>
<accession>K9DLN7</accession>
<keyword evidence="1" id="KW-0732">Signal</keyword>
<sequence length="118" mass="12991">MKKIIVLAFLLLATVGIASAKDVYVGTVKNQENANIQIYIDDQFIMQSNNYVFSFALVDTSTGESERYSGGIASFFGPHDVFYVNGNPISVNELNAQTRALFNALLIYVSSHQPSLAY</sequence>
<organism evidence="2 3">
    <name type="scientific">Veillonella seminalis ACS-216-V-Col6b</name>
    <dbReference type="NCBI Taxonomy" id="883156"/>
    <lineage>
        <taxon>Bacteria</taxon>
        <taxon>Bacillati</taxon>
        <taxon>Bacillota</taxon>
        <taxon>Negativicutes</taxon>
        <taxon>Veillonellales</taxon>
        <taxon>Veillonellaceae</taxon>
        <taxon>Veillonella</taxon>
    </lineage>
</organism>
<feature type="signal peptide" evidence="1">
    <location>
        <begin position="1"/>
        <end position="20"/>
    </location>
</feature>
<proteinExistence type="predicted"/>
<dbReference type="RefSeq" id="WP_006556078.1">
    <property type="nucleotide sequence ID" value="NZ_JH992937.1"/>
</dbReference>
<keyword evidence="3" id="KW-1185">Reference proteome</keyword>
<dbReference type="EMBL" id="AHAF01000008">
    <property type="protein sequence ID" value="EKU78285.1"/>
    <property type="molecule type" value="Genomic_DNA"/>
</dbReference>
<gene>
    <name evidence="2" type="ORF">HMPREF9282_01191</name>
</gene>
<name>K9DLN7_9FIRM</name>
<feature type="chain" id="PRO_5003928320" description="DUF4369 domain-containing protein" evidence="1">
    <location>
        <begin position="21"/>
        <end position="118"/>
    </location>
</feature>
<evidence type="ECO:0000256" key="1">
    <source>
        <dbReference type="SAM" id="SignalP"/>
    </source>
</evidence>
<comment type="caution">
    <text evidence="2">The sequence shown here is derived from an EMBL/GenBank/DDBJ whole genome shotgun (WGS) entry which is preliminary data.</text>
</comment>
<evidence type="ECO:0000313" key="3">
    <source>
        <dbReference type="Proteomes" id="UP000009891"/>
    </source>
</evidence>
<protein>
    <recommendedName>
        <fullName evidence="4">DUF4369 domain-containing protein</fullName>
    </recommendedName>
</protein>